<organism evidence="7 8">
    <name type="scientific">Actinocatenispora sera</name>
    <dbReference type="NCBI Taxonomy" id="390989"/>
    <lineage>
        <taxon>Bacteria</taxon>
        <taxon>Bacillati</taxon>
        <taxon>Actinomycetota</taxon>
        <taxon>Actinomycetes</taxon>
        <taxon>Micromonosporales</taxon>
        <taxon>Micromonosporaceae</taxon>
        <taxon>Actinocatenispora</taxon>
    </lineage>
</organism>
<evidence type="ECO:0000259" key="6">
    <source>
        <dbReference type="PROSITE" id="PS50977"/>
    </source>
</evidence>
<keyword evidence="4" id="KW-0804">Transcription</keyword>
<dbReference type="GO" id="GO:0045892">
    <property type="term" value="P:negative regulation of DNA-templated transcription"/>
    <property type="evidence" value="ECO:0007669"/>
    <property type="project" value="UniProtKB-ARBA"/>
</dbReference>
<dbReference type="RefSeq" id="WP_030444605.1">
    <property type="nucleotide sequence ID" value="NZ_AP023354.1"/>
</dbReference>
<evidence type="ECO:0000256" key="3">
    <source>
        <dbReference type="ARBA" id="ARBA00023125"/>
    </source>
</evidence>
<dbReference type="SUPFAM" id="SSF46689">
    <property type="entry name" value="Homeodomain-like"/>
    <property type="match status" value="1"/>
</dbReference>
<keyword evidence="2" id="KW-0805">Transcription regulation</keyword>
<dbReference type="InterPro" id="IPR009057">
    <property type="entry name" value="Homeodomain-like_sf"/>
</dbReference>
<dbReference type="GO" id="GO:0003700">
    <property type="term" value="F:DNA-binding transcription factor activity"/>
    <property type="evidence" value="ECO:0007669"/>
    <property type="project" value="TreeGrafter"/>
</dbReference>
<dbReference type="InterPro" id="IPR036271">
    <property type="entry name" value="Tet_transcr_reg_TetR-rel_C_sf"/>
</dbReference>
<evidence type="ECO:0000313" key="8">
    <source>
        <dbReference type="Proteomes" id="UP000680750"/>
    </source>
</evidence>
<evidence type="ECO:0000256" key="5">
    <source>
        <dbReference type="PROSITE-ProRule" id="PRU00335"/>
    </source>
</evidence>
<dbReference type="InterPro" id="IPR039538">
    <property type="entry name" value="BetI_C"/>
</dbReference>
<dbReference type="PANTHER" id="PTHR30055:SF241">
    <property type="entry name" value="TRANSCRIPTIONAL REGULATORY PROTEIN"/>
    <property type="match status" value="1"/>
</dbReference>
<gene>
    <name evidence="7" type="ORF">Asera_41070</name>
</gene>
<evidence type="ECO:0000313" key="7">
    <source>
        <dbReference type="EMBL" id="BCJ29999.1"/>
    </source>
</evidence>
<dbReference type="InterPro" id="IPR001647">
    <property type="entry name" value="HTH_TetR"/>
</dbReference>
<dbReference type="FunFam" id="1.10.10.60:FF:000141">
    <property type="entry name" value="TetR family transcriptional regulator"/>
    <property type="match status" value="1"/>
</dbReference>
<dbReference type="KEGG" id="aser:Asera_41070"/>
<feature type="domain" description="HTH tetR-type" evidence="6">
    <location>
        <begin position="14"/>
        <end position="74"/>
    </location>
</feature>
<proteinExistence type="predicted"/>
<keyword evidence="1" id="KW-0678">Repressor</keyword>
<dbReference type="EMBL" id="AP023354">
    <property type="protein sequence ID" value="BCJ29999.1"/>
    <property type="molecule type" value="Genomic_DNA"/>
</dbReference>
<dbReference type="GO" id="GO:0000976">
    <property type="term" value="F:transcription cis-regulatory region binding"/>
    <property type="evidence" value="ECO:0007669"/>
    <property type="project" value="TreeGrafter"/>
</dbReference>
<sequence>MATVKPRQRRTPRHEVRDRVLAAAARVFADRGFAAASIDEVAAAAGFTKGAVYSNFGSKDELFFALLDEQIATRTALVTELSADPPADPGDLVRAAGDRLTAAMAGNREWQLLFLEYWLRALRDEPTRRRFVEYRRELLTSLTSAVADLLGDAGITDPAPARELVLLAIGLSNGLALEELPAPGTVPAGLLGDALAAYLVRPRPAAR</sequence>
<reference evidence="7" key="1">
    <citation type="submission" date="2020-08" db="EMBL/GenBank/DDBJ databases">
        <title>Whole genome shotgun sequence of Actinocatenispora sera NBRC 101916.</title>
        <authorList>
            <person name="Komaki H."/>
            <person name="Tamura T."/>
        </authorList>
    </citation>
    <scope>NUCLEOTIDE SEQUENCE</scope>
    <source>
        <strain evidence="7">NBRC 101916</strain>
    </source>
</reference>
<keyword evidence="8" id="KW-1185">Reference proteome</keyword>
<evidence type="ECO:0000256" key="4">
    <source>
        <dbReference type="ARBA" id="ARBA00023163"/>
    </source>
</evidence>
<evidence type="ECO:0000256" key="1">
    <source>
        <dbReference type="ARBA" id="ARBA00022491"/>
    </source>
</evidence>
<dbReference type="InterPro" id="IPR050109">
    <property type="entry name" value="HTH-type_TetR-like_transc_reg"/>
</dbReference>
<dbReference type="Pfam" id="PF00440">
    <property type="entry name" value="TetR_N"/>
    <property type="match status" value="1"/>
</dbReference>
<feature type="DNA-binding region" description="H-T-H motif" evidence="5">
    <location>
        <begin position="37"/>
        <end position="56"/>
    </location>
</feature>
<dbReference type="Gene3D" id="1.10.357.10">
    <property type="entry name" value="Tetracycline Repressor, domain 2"/>
    <property type="match status" value="1"/>
</dbReference>
<dbReference type="Proteomes" id="UP000680750">
    <property type="component" value="Chromosome"/>
</dbReference>
<dbReference type="OrthoDB" id="3867339at2"/>
<accession>A0A810L4R0</accession>
<dbReference type="AlphaFoldDB" id="A0A810L4R0"/>
<dbReference type="PRINTS" id="PR00455">
    <property type="entry name" value="HTHTETR"/>
</dbReference>
<dbReference type="PANTHER" id="PTHR30055">
    <property type="entry name" value="HTH-TYPE TRANSCRIPTIONAL REGULATOR RUTR"/>
    <property type="match status" value="1"/>
</dbReference>
<dbReference type="PROSITE" id="PS50977">
    <property type="entry name" value="HTH_TETR_2"/>
    <property type="match status" value="1"/>
</dbReference>
<keyword evidence="3 5" id="KW-0238">DNA-binding</keyword>
<dbReference type="SUPFAM" id="SSF48498">
    <property type="entry name" value="Tetracyclin repressor-like, C-terminal domain"/>
    <property type="match status" value="1"/>
</dbReference>
<protein>
    <submittedName>
        <fullName evidence="7">TetR family transcriptional regulator</fullName>
    </submittedName>
</protein>
<name>A0A810L4R0_9ACTN</name>
<dbReference type="Pfam" id="PF13977">
    <property type="entry name" value="TetR_C_6"/>
    <property type="match status" value="1"/>
</dbReference>
<evidence type="ECO:0000256" key="2">
    <source>
        <dbReference type="ARBA" id="ARBA00023015"/>
    </source>
</evidence>